<proteinExistence type="inferred from homology"/>
<evidence type="ECO:0000259" key="12">
    <source>
        <dbReference type="Pfam" id="PF00768"/>
    </source>
</evidence>
<dbReference type="Pfam" id="PF00768">
    <property type="entry name" value="Peptidase_S11"/>
    <property type="match status" value="1"/>
</dbReference>
<feature type="domain" description="Peptidase S11 D-alanyl-D-alanine carboxypeptidase A N-terminal" evidence="12">
    <location>
        <begin position="26"/>
        <end position="263"/>
    </location>
</feature>
<feature type="transmembrane region" description="Helical" evidence="11">
    <location>
        <begin position="395"/>
        <end position="414"/>
    </location>
</feature>
<dbReference type="InterPro" id="IPR012338">
    <property type="entry name" value="Beta-lactam/transpept-like"/>
</dbReference>
<evidence type="ECO:0000256" key="7">
    <source>
        <dbReference type="ARBA" id="ARBA00023316"/>
    </source>
</evidence>
<comment type="caution">
    <text evidence="13">The sequence shown here is derived from an EMBL/GenBank/DDBJ whole genome shotgun (WGS) entry which is preliminary data.</text>
</comment>
<keyword evidence="11" id="KW-0472">Membrane</keyword>
<dbReference type="GO" id="GO:0006508">
    <property type="term" value="P:proteolysis"/>
    <property type="evidence" value="ECO:0007669"/>
    <property type="project" value="InterPro"/>
</dbReference>
<dbReference type="GO" id="GO:0008360">
    <property type="term" value="P:regulation of cell shape"/>
    <property type="evidence" value="ECO:0007669"/>
    <property type="project" value="UniProtKB-KW"/>
</dbReference>
<keyword evidence="13" id="KW-0645">Protease</keyword>
<dbReference type="InterPro" id="IPR015956">
    <property type="entry name" value="Peniciliin-bd_prot_C_sf"/>
</dbReference>
<accession>A0A4R3MKA7</accession>
<dbReference type="OrthoDB" id="9791132at2"/>
<protein>
    <submittedName>
        <fullName evidence="13">D-alanyl-D-alanine carboxypeptidase (Penicillin-binding protein 5/6)</fullName>
    </submittedName>
</protein>
<keyword evidence="5" id="KW-0133">Cell shape</keyword>
<name>A0A4R3MKA7_9FIRM</name>
<keyword evidence="6" id="KW-0573">Peptidoglycan synthesis</keyword>
<feature type="binding site" evidence="9">
    <location>
        <position position="233"/>
    </location>
    <ligand>
        <name>substrate</name>
    </ligand>
</feature>
<evidence type="ECO:0000256" key="5">
    <source>
        <dbReference type="ARBA" id="ARBA00022960"/>
    </source>
</evidence>
<keyword evidence="7" id="KW-0961">Cell wall biogenesis/degradation</keyword>
<evidence type="ECO:0000256" key="6">
    <source>
        <dbReference type="ARBA" id="ARBA00022984"/>
    </source>
</evidence>
<keyword evidence="3" id="KW-0732">Signal</keyword>
<dbReference type="Gene3D" id="3.40.710.10">
    <property type="entry name" value="DD-peptidase/beta-lactamase superfamily"/>
    <property type="match status" value="1"/>
</dbReference>
<evidence type="ECO:0000313" key="13">
    <source>
        <dbReference type="EMBL" id="TCT14997.1"/>
    </source>
</evidence>
<dbReference type="SUPFAM" id="SSF56601">
    <property type="entry name" value="beta-lactamase/transpeptidase-like"/>
    <property type="match status" value="1"/>
</dbReference>
<sequence>MNKKLTFYLLIFSLILNFTISNVLASEEIQIESTAAILIDATSGTVLFEKDGYGKHYPASITKLLTSLLVMETLSPDDIITHSHNAVNSLPPGSSSIGMRRDEQLTVDQALHGLLLMSANEIANAFAEEISGSIENFSKQMTTRAKELGALNSNFVNPHGLHDDNHYTTAYDMAIITRELVTHQYFRNIMKNITYQIPETNVVSEIRYLAQRHPFMNHIRDVASYREEVIGGKTGYTIPAGHTLVTIAEKNDLTLIVVILGSDNNKRYSDTNKLIDYGFNNFKQVKLIPPDLMETLAIVEHSDNASTDLGSSVVSVNTFSPFYVLAPISEAEIVTKMELPEYLSKDVAIGDKVGTFSYYQNDRFLASIDLVIEDVNLLVLEKASAIKASLDWKRLLAFLVVAIFLLLIAIRSKFKRNRLYYYRRSRRTRYFN</sequence>
<feature type="active site" evidence="8">
    <location>
        <position position="118"/>
    </location>
</feature>
<dbReference type="PANTHER" id="PTHR21581:SF6">
    <property type="entry name" value="TRAFFICKING PROTEIN PARTICLE COMPLEX SUBUNIT 12"/>
    <property type="match status" value="1"/>
</dbReference>
<comment type="function">
    <text evidence="1">Removes C-terminal D-alanyl residues from sugar-peptide cell wall precursors.</text>
</comment>
<evidence type="ECO:0000313" key="14">
    <source>
        <dbReference type="Proteomes" id="UP000294902"/>
    </source>
</evidence>
<dbReference type="RefSeq" id="WP_132251890.1">
    <property type="nucleotide sequence ID" value="NZ_SMAL01000004.1"/>
</dbReference>
<keyword evidence="14" id="KW-1185">Reference proteome</keyword>
<keyword evidence="11" id="KW-1133">Transmembrane helix</keyword>
<dbReference type="EMBL" id="SMAL01000004">
    <property type="protein sequence ID" value="TCT14997.1"/>
    <property type="molecule type" value="Genomic_DNA"/>
</dbReference>
<evidence type="ECO:0000256" key="2">
    <source>
        <dbReference type="ARBA" id="ARBA00007164"/>
    </source>
</evidence>
<evidence type="ECO:0000256" key="11">
    <source>
        <dbReference type="SAM" id="Phobius"/>
    </source>
</evidence>
<organism evidence="13 14">
    <name type="scientific">Natranaerovirga pectinivora</name>
    <dbReference type="NCBI Taxonomy" id="682400"/>
    <lineage>
        <taxon>Bacteria</taxon>
        <taxon>Bacillati</taxon>
        <taxon>Bacillota</taxon>
        <taxon>Clostridia</taxon>
        <taxon>Lachnospirales</taxon>
        <taxon>Natranaerovirgaceae</taxon>
        <taxon>Natranaerovirga</taxon>
    </lineage>
</organism>
<feature type="active site" description="Proton acceptor" evidence="8">
    <location>
        <position position="63"/>
    </location>
</feature>
<evidence type="ECO:0000256" key="3">
    <source>
        <dbReference type="ARBA" id="ARBA00022729"/>
    </source>
</evidence>
<dbReference type="PRINTS" id="PR00725">
    <property type="entry name" value="DADACBPTASE1"/>
</dbReference>
<dbReference type="Proteomes" id="UP000294902">
    <property type="component" value="Unassembled WGS sequence"/>
</dbReference>
<dbReference type="GO" id="GO:0009252">
    <property type="term" value="P:peptidoglycan biosynthetic process"/>
    <property type="evidence" value="ECO:0007669"/>
    <property type="project" value="UniProtKB-KW"/>
</dbReference>
<evidence type="ECO:0000256" key="10">
    <source>
        <dbReference type="RuleBase" id="RU004016"/>
    </source>
</evidence>
<reference evidence="13 14" key="1">
    <citation type="submission" date="2019-03" db="EMBL/GenBank/DDBJ databases">
        <title>Genomic Encyclopedia of Type Strains, Phase IV (KMG-IV): sequencing the most valuable type-strain genomes for metagenomic binning, comparative biology and taxonomic classification.</title>
        <authorList>
            <person name="Goeker M."/>
        </authorList>
    </citation>
    <scope>NUCLEOTIDE SEQUENCE [LARGE SCALE GENOMIC DNA]</scope>
    <source>
        <strain evidence="13 14">DSM 24629</strain>
    </source>
</reference>
<keyword evidence="13" id="KW-0121">Carboxypeptidase</keyword>
<evidence type="ECO:0000256" key="1">
    <source>
        <dbReference type="ARBA" id="ARBA00003217"/>
    </source>
</evidence>
<evidence type="ECO:0000256" key="8">
    <source>
        <dbReference type="PIRSR" id="PIRSR618044-1"/>
    </source>
</evidence>
<dbReference type="InterPro" id="IPR001967">
    <property type="entry name" value="Peptidase_S11_N"/>
</dbReference>
<dbReference type="GO" id="GO:0009002">
    <property type="term" value="F:serine-type D-Ala-D-Ala carboxypeptidase activity"/>
    <property type="evidence" value="ECO:0007669"/>
    <property type="project" value="InterPro"/>
</dbReference>
<evidence type="ECO:0000256" key="9">
    <source>
        <dbReference type="PIRSR" id="PIRSR618044-2"/>
    </source>
</evidence>
<evidence type="ECO:0000256" key="4">
    <source>
        <dbReference type="ARBA" id="ARBA00022801"/>
    </source>
</evidence>
<dbReference type="AlphaFoldDB" id="A0A4R3MKA7"/>
<dbReference type="InterPro" id="IPR018044">
    <property type="entry name" value="Peptidase_S11"/>
</dbReference>
<dbReference type="PANTHER" id="PTHR21581">
    <property type="entry name" value="D-ALANYL-D-ALANINE CARBOXYPEPTIDASE"/>
    <property type="match status" value="1"/>
</dbReference>
<dbReference type="GO" id="GO:0071555">
    <property type="term" value="P:cell wall organization"/>
    <property type="evidence" value="ECO:0007669"/>
    <property type="project" value="UniProtKB-KW"/>
</dbReference>
<keyword evidence="11" id="KW-0812">Transmembrane</keyword>
<comment type="similarity">
    <text evidence="2 10">Belongs to the peptidase S11 family.</text>
</comment>
<keyword evidence="4" id="KW-0378">Hydrolase</keyword>
<dbReference type="SUPFAM" id="SSF69189">
    <property type="entry name" value="Penicillin-binding protein associated domain"/>
    <property type="match status" value="1"/>
</dbReference>
<gene>
    <name evidence="13" type="ORF">EDC18_104147</name>
</gene>
<feature type="active site" description="Acyl-ester intermediate" evidence="8">
    <location>
        <position position="60"/>
    </location>
</feature>